<dbReference type="Pfam" id="PF14322">
    <property type="entry name" value="SusD-like_3"/>
    <property type="match status" value="1"/>
</dbReference>
<evidence type="ECO:0000259" key="6">
    <source>
        <dbReference type="Pfam" id="PF07980"/>
    </source>
</evidence>
<keyword evidence="5" id="KW-0998">Cell outer membrane</keyword>
<dbReference type="KEGG" id="fln:FLA_0316"/>
<keyword evidence="9" id="KW-1185">Reference proteome</keyword>
<feature type="domain" description="RagB/SusD" evidence="6">
    <location>
        <begin position="354"/>
        <end position="497"/>
    </location>
</feature>
<evidence type="ECO:0000256" key="4">
    <source>
        <dbReference type="ARBA" id="ARBA00023136"/>
    </source>
</evidence>
<dbReference type="SUPFAM" id="SSF48452">
    <property type="entry name" value="TPR-like"/>
    <property type="match status" value="1"/>
</dbReference>
<protein>
    <submittedName>
        <fullName evidence="8">Starch-binding associating with outer membrane</fullName>
    </submittedName>
</protein>
<dbReference type="InterPro" id="IPR011990">
    <property type="entry name" value="TPR-like_helical_dom_sf"/>
</dbReference>
<reference evidence="9" key="1">
    <citation type="submission" date="2017-01" db="EMBL/GenBank/DDBJ databases">
        <authorList>
            <person name="Varghese N."/>
            <person name="Submissions S."/>
        </authorList>
    </citation>
    <scope>NUCLEOTIDE SEQUENCE [LARGE SCALE GENOMIC DNA]</scope>
    <source>
        <strain evidence="9">DSM 21054</strain>
    </source>
</reference>
<evidence type="ECO:0000256" key="5">
    <source>
        <dbReference type="ARBA" id="ARBA00023237"/>
    </source>
</evidence>
<dbReference type="GO" id="GO:0009279">
    <property type="term" value="C:cell outer membrane"/>
    <property type="evidence" value="ECO:0007669"/>
    <property type="project" value="UniProtKB-SubCell"/>
</dbReference>
<dbReference type="InterPro" id="IPR012944">
    <property type="entry name" value="SusD_RagB_dom"/>
</dbReference>
<dbReference type="InterPro" id="IPR033985">
    <property type="entry name" value="SusD-like_N"/>
</dbReference>
<keyword evidence="4" id="KW-0472">Membrane</keyword>
<sequence length="497" mass="55369">MKRIYIIIVTAIISLFIFSACNKSWLNPAAEGQLSSVDSSFLDPANAQKFVNACYTQLLNWDASSFAWIGVTSIASDDADKGSSPGDVGSDKDQMDAITWTPTSSSPAGVFSAYFLGVNYCNEALFNVPKFKLETSVQERYLAEAKFLRAYYYFTLVRTFGDVPYKDTVVAQDDATIRKYNRRVSKDSIYALIESDLKYAISILPTRDQLNGEYGRASKGAATGLLAKVSMYEKKWQQAYDLTNQVINQSVGTYSLVNDYATIWREVGENSEESLFEIQSKSTSPFAAVQQYSQVQGIRGGTFNVTNVYTGWGFNTPSTDLDNAFEPGDVRRKATIIHIGDTLFDGVVVINAENAMYNYKAYPSNIAESYGNNTDYSNKNIRILRMGDIYLINAEAANELGSTDVAQTSLNKVRNRAKLGNTTATTQADLRNAIWKERRVELAMEHDRWYDLVRQGRAGVVMRALGKNFVDGKHEVFPIPQTEINSSNNVLTQNPGY</sequence>
<dbReference type="Proteomes" id="UP000186917">
    <property type="component" value="Unassembled WGS sequence"/>
</dbReference>
<evidence type="ECO:0000313" key="9">
    <source>
        <dbReference type="Proteomes" id="UP000186917"/>
    </source>
</evidence>
<dbReference type="Pfam" id="PF07980">
    <property type="entry name" value="SusD_RagB"/>
    <property type="match status" value="1"/>
</dbReference>
<evidence type="ECO:0000256" key="2">
    <source>
        <dbReference type="ARBA" id="ARBA00006275"/>
    </source>
</evidence>
<accession>A0A173M9Y5</accession>
<name>A0A173M9Y5_9BACT</name>
<gene>
    <name evidence="8" type="ORF">SAMN05421788_11058</name>
</gene>
<organism evidence="8 9">
    <name type="scientific">Filimonas lacunae</name>
    <dbReference type="NCBI Taxonomy" id="477680"/>
    <lineage>
        <taxon>Bacteria</taxon>
        <taxon>Pseudomonadati</taxon>
        <taxon>Bacteroidota</taxon>
        <taxon>Chitinophagia</taxon>
        <taxon>Chitinophagales</taxon>
        <taxon>Chitinophagaceae</taxon>
        <taxon>Filimonas</taxon>
    </lineage>
</organism>
<evidence type="ECO:0000256" key="3">
    <source>
        <dbReference type="ARBA" id="ARBA00022729"/>
    </source>
</evidence>
<dbReference type="CDD" id="cd08977">
    <property type="entry name" value="SusD"/>
    <property type="match status" value="1"/>
</dbReference>
<evidence type="ECO:0000259" key="7">
    <source>
        <dbReference type="Pfam" id="PF14322"/>
    </source>
</evidence>
<evidence type="ECO:0000313" key="8">
    <source>
        <dbReference type="EMBL" id="SIT31040.1"/>
    </source>
</evidence>
<comment type="similarity">
    <text evidence="2">Belongs to the SusD family.</text>
</comment>
<dbReference type="OrthoDB" id="636214at2"/>
<dbReference type="PROSITE" id="PS51257">
    <property type="entry name" value="PROKAR_LIPOPROTEIN"/>
    <property type="match status" value="1"/>
</dbReference>
<evidence type="ECO:0000256" key="1">
    <source>
        <dbReference type="ARBA" id="ARBA00004442"/>
    </source>
</evidence>
<dbReference type="STRING" id="477680.SAMN05421788_11058"/>
<proteinExistence type="inferred from homology"/>
<feature type="domain" description="SusD-like N-terminal" evidence="7">
    <location>
        <begin position="72"/>
        <end position="229"/>
    </location>
</feature>
<dbReference type="EMBL" id="FTOR01000010">
    <property type="protein sequence ID" value="SIT31040.1"/>
    <property type="molecule type" value="Genomic_DNA"/>
</dbReference>
<keyword evidence="3" id="KW-0732">Signal</keyword>
<comment type="subcellular location">
    <subcellularLocation>
        <location evidence="1">Cell outer membrane</location>
    </subcellularLocation>
</comment>
<dbReference type="Gene3D" id="1.25.40.390">
    <property type="match status" value="1"/>
</dbReference>
<dbReference type="RefSeq" id="WP_076381646.1">
    <property type="nucleotide sequence ID" value="NZ_AP017422.1"/>
</dbReference>
<dbReference type="AlphaFoldDB" id="A0A173M9Y5"/>